<organism evidence="1 2">
    <name type="scientific">Dyella japonica</name>
    <dbReference type="NCBI Taxonomy" id="231455"/>
    <lineage>
        <taxon>Bacteria</taxon>
        <taxon>Pseudomonadati</taxon>
        <taxon>Pseudomonadota</taxon>
        <taxon>Gammaproteobacteria</taxon>
        <taxon>Lysobacterales</taxon>
        <taxon>Rhodanobacteraceae</taxon>
        <taxon>Dyella</taxon>
    </lineage>
</organism>
<dbReference type="EMBL" id="JBEPMU010000011">
    <property type="protein sequence ID" value="MET3654854.1"/>
    <property type="molecule type" value="Genomic_DNA"/>
</dbReference>
<evidence type="ECO:0000313" key="2">
    <source>
        <dbReference type="Proteomes" id="UP001549184"/>
    </source>
</evidence>
<sequence>MHEVYSTDDRIVRPDRYGWISVHGSGVRVPGLLFGHLGALRQHPTIGSRIDMYLCHSSFMWLNLKERYITV</sequence>
<protein>
    <submittedName>
        <fullName evidence="1">Uncharacterized protein</fullName>
    </submittedName>
</protein>
<accession>A0ABV2K1A2</accession>
<evidence type="ECO:0000313" key="1">
    <source>
        <dbReference type="EMBL" id="MET3654854.1"/>
    </source>
</evidence>
<keyword evidence="2" id="KW-1185">Reference proteome</keyword>
<name>A0ABV2K1A2_9GAMM</name>
<gene>
    <name evidence="1" type="ORF">ABIC75_004602</name>
</gene>
<dbReference type="Proteomes" id="UP001549184">
    <property type="component" value="Unassembled WGS sequence"/>
</dbReference>
<reference evidence="1 2" key="1">
    <citation type="submission" date="2024-06" db="EMBL/GenBank/DDBJ databases">
        <title>Sorghum-associated microbial communities from plants grown in Nebraska, USA.</title>
        <authorList>
            <person name="Schachtman D."/>
        </authorList>
    </citation>
    <scope>NUCLEOTIDE SEQUENCE [LARGE SCALE GENOMIC DNA]</scope>
    <source>
        <strain evidence="1 2">1073</strain>
    </source>
</reference>
<dbReference type="RefSeq" id="WP_354016175.1">
    <property type="nucleotide sequence ID" value="NZ_JBEPMU010000011.1"/>
</dbReference>
<proteinExistence type="predicted"/>
<comment type="caution">
    <text evidence="1">The sequence shown here is derived from an EMBL/GenBank/DDBJ whole genome shotgun (WGS) entry which is preliminary data.</text>
</comment>